<protein>
    <recommendedName>
        <fullName evidence="9">Fungal lipase-type domain-containing protein</fullName>
    </recommendedName>
</protein>
<proteinExistence type="inferred from homology"/>
<feature type="domain" description="Fungal lipase-type" evidence="9">
    <location>
        <begin position="141"/>
        <end position="292"/>
    </location>
</feature>
<keyword evidence="7" id="KW-0442">Lipid degradation</keyword>
<keyword evidence="11" id="KW-1185">Reference proteome</keyword>
<dbReference type="OrthoDB" id="438440at2759"/>
<keyword evidence="8" id="KW-0443">Lipid metabolism</keyword>
<dbReference type="GO" id="GO:0008970">
    <property type="term" value="F:phospholipase A1 activity"/>
    <property type="evidence" value="ECO:0007669"/>
    <property type="project" value="UniProtKB-ARBA"/>
</dbReference>
<dbReference type="Pfam" id="PF01764">
    <property type="entry name" value="Lipase_3"/>
    <property type="match status" value="1"/>
</dbReference>
<dbReference type="GO" id="GO:0047714">
    <property type="term" value="F:galactolipase activity"/>
    <property type="evidence" value="ECO:0007669"/>
    <property type="project" value="UniProtKB-ARBA"/>
</dbReference>
<sequence length="361" mass="41089">MMGLLSTVTELDPERQQPAVQRPLADCWRDIHGKDAWLGMLDPVDPLLRAELIRYGKMAQVCYDAFESQPLSKNFGGCKFTRSDLFKSLKMENLGYEVTVFLKSKISRSRKFFGKPAKWMGYVGVSNDEKSKHLGRRDIAIAWRGTSTFSEWLTDFKDVLVPISPDQDPKVMVEMGFLHLYTDKDETCKDKYSVREQILNEVKRLIQLYRDEELSISITGHSLGSALAILSAHDIVKSVLNTMDGRVLPVCVFSFSGPRVGNNKFKEKLEELGVKVLRVVNVNDIVPRLPGILFNEKMSKGVEKFIKSLPCIHKRWTYTHVGVELTVGHKIQCERLEQIKDAHELKTLLRLLENDSTVAIS</sequence>
<dbReference type="AlphaFoldDB" id="A0A5J5BKZ1"/>
<organism evidence="10 11">
    <name type="scientific">Nyssa sinensis</name>
    <dbReference type="NCBI Taxonomy" id="561372"/>
    <lineage>
        <taxon>Eukaryota</taxon>
        <taxon>Viridiplantae</taxon>
        <taxon>Streptophyta</taxon>
        <taxon>Embryophyta</taxon>
        <taxon>Tracheophyta</taxon>
        <taxon>Spermatophyta</taxon>
        <taxon>Magnoliopsida</taxon>
        <taxon>eudicotyledons</taxon>
        <taxon>Gunneridae</taxon>
        <taxon>Pentapetalae</taxon>
        <taxon>asterids</taxon>
        <taxon>Cornales</taxon>
        <taxon>Nyssaceae</taxon>
        <taxon>Nyssa</taxon>
    </lineage>
</organism>
<name>A0A5J5BKZ1_9ASTE</name>
<accession>A0A5J5BKZ1</accession>
<dbReference type="EMBL" id="CM018034">
    <property type="protein sequence ID" value="KAA8543318.1"/>
    <property type="molecule type" value="Genomic_DNA"/>
</dbReference>
<dbReference type="GO" id="GO:0009507">
    <property type="term" value="C:chloroplast"/>
    <property type="evidence" value="ECO:0007669"/>
    <property type="project" value="UniProtKB-SubCell"/>
</dbReference>
<dbReference type="Proteomes" id="UP000325577">
    <property type="component" value="Linkage Group LG11"/>
</dbReference>
<evidence type="ECO:0000256" key="5">
    <source>
        <dbReference type="ARBA" id="ARBA00022801"/>
    </source>
</evidence>
<dbReference type="InterPro" id="IPR029058">
    <property type="entry name" value="AB_hydrolase_fold"/>
</dbReference>
<evidence type="ECO:0000256" key="4">
    <source>
        <dbReference type="ARBA" id="ARBA00022640"/>
    </source>
</evidence>
<evidence type="ECO:0000256" key="3">
    <source>
        <dbReference type="ARBA" id="ARBA00022528"/>
    </source>
</evidence>
<keyword evidence="4" id="KW-0934">Plastid</keyword>
<reference evidence="10 11" key="1">
    <citation type="submission" date="2019-09" db="EMBL/GenBank/DDBJ databases">
        <title>A chromosome-level genome assembly of the Chinese tupelo Nyssa sinensis.</title>
        <authorList>
            <person name="Yang X."/>
            <person name="Kang M."/>
            <person name="Yang Y."/>
            <person name="Xiong H."/>
            <person name="Wang M."/>
            <person name="Zhang Z."/>
            <person name="Wang Z."/>
            <person name="Wu H."/>
            <person name="Ma T."/>
            <person name="Liu J."/>
            <person name="Xi Z."/>
        </authorList>
    </citation>
    <scope>NUCLEOTIDE SEQUENCE [LARGE SCALE GENOMIC DNA]</scope>
    <source>
        <strain evidence="10">J267</strain>
        <tissue evidence="10">Leaf</tissue>
    </source>
</reference>
<evidence type="ECO:0000256" key="8">
    <source>
        <dbReference type="ARBA" id="ARBA00023098"/>
    </source>
</evidence>
<comment type="subcellular location">
    <subcellularLocation>
        <location evidence="1">Plastid</location>
        <location evidence="1">Chloroplast</location>
    </subcellularLocation>
</comment>
<keyword evidence="6" id="KW-0809">Transit peptide</keyword>
<dbReference type="GO" id="GO:0016042">
    <property type="term" value="P:lipid catabolic process"/>
    <property type="evidence" value="ECO:0007669"/>
    <property type="project" value="UniProtKB-KW"/>
</dbReference>
<dbReference type="PANTHER" id="PTHR31403:SF51">
    <property type="entry name" value="PHOSPHOLIPASE A1-IGAMMA2, CHLOROPLASTIC"/>
    <property type="match status" value="1"/>
</dbReference>
<dbReference type="Gene3D" id="3.40.50.1820">
    <property type="entry name" value="alpha/beta hydrolase"/>
    <property type="match status" value="1"/>
</dbReference>
<comment type="similarity">
    <text evidence="2">Belongs to the AB hydrolase superfamily. Lipase family.</text>
</comment>
<dbReference type="InterPro" id="IPR002921">
    <property type="entry name" value="Fungal_lipase-type"/>
</dbReference>
<evidence type="ECO:0000313" key="10">
    <source>
        <dbReference type="EMBL" id="KAA8543318.1"/>
    </source>
</evidence>
<keyword evidence="5" id="KW-0378">Hydrolase</keyword>
<evidence type="ECO:0000259" key="9">
    <source>
        <dbReference type="Pfam" id="PF01764"/>
    </source>
</evidence>
<dbReference type="PANTHER" id="PTHR31403">
    <property type="entry name" value="PHOSPHOLIPASE A1-IBETA2, CHLOROPLASTIC"/>
    <property type="match status" value="1"/>
</dbReference>
<evidence type="ECO:0000256" key="6">
    <source>
        <dbReference type="ARBA" id="ARBA00022946"/>
    </source>
</evidence>
<keyword evidence="3" id="KW-0150">Chloroplast</keyword>
<gene>
    <name evidence="10" type="ORF">F0562_021187</name>
</gene>
<evidence type="ECO:0000256" key="7">
    <source>
        <dbReference type="ARBA" id="ARBA00022963"/>
    </source>
</evidence>
<evidence type="ECO:0000313" key="11">
    <source>
        <dbReference type="Proteomes" id="UP000325577"/>
    </source>
</evidence>
<dbReference type="CDD" id="cd00519">
    <property type="entry name" value="Lipase_3"/>
    <property type="match status" value="1"/>
</dbReference>
<dbReference type="SUPFAM" id="SSF53474">
    <property type="entry name" value="alpha/beta-Hydrolases"/>
    <property type="match status" value="1"/>
</dbReference>
<evidence type="ECO:0000256" key="2">
    <source>
        <dbReference type="ARBA" id="ARBA00010701"/>
    </source>
</evidence>
<evidence type="ECO:0000256" key="1">
    <source>
        <dbReference type="ARBA" id="ARBA00004229"/>
    </source>
</evidence>